<sequence>MAMILNQTHPLLSITFSPTTDFTELAEYCEQFAETLLESSDPRLRHALCERLGDCLELLHPTLNDPIPPHVMDRLTVDELPLSSPRFAPDADLLCEYCQALVQLFTDRALSPQSEKILTGLLFELVSYFAAELKAPRWIRTADGVKFISEVEVTGER</sequence>
<protein>
    <submittedName>
        <fullName evidence="1">Uncharacterized protein</fullName>
    </submittedName>
</protein>
<dbReference type="AlphaFoldDB" id="A0AAU7Q946"/>
<accession>A0AAU7Q946</accession>
<evidence type="ECO:0000313" key="1">
    <source>
        <dbReference type="EMBL" id="XBS69570.1"/>
    </source>
</evidence>
<proteinExistence type="predicted"/>
<organism evidence="1">
    <name type="scientific">Acerihabitans sp. KWT182</name>
    <dbReference type="NCBI Taxonomy" id="3157919"/>
    <lineage>
        <taxon>Bacteria</taxon>
        <taxon>Pseudomonadati</taxon>
        <taxon>Pseudomonadota</taxon>
        <taxon>Gammaproteobacteria</taxon>
        <taxon>Enterobacterales</taxon>
        <taxon>Pectobacteriaceae</taxon>
        <taxon>Acerihabitans</taxon>
    </lineage>
</organism>
<gene>
    <name evidence="1" type="ORF">ABK905_25005</name>
</gene>
<name>A0AAU7Q946_9GAMM</name>
<dbReference type="EMBL" id="CP157947">
    <property type="protein sequence ID" value="XBS69570.1"/>
    <property type="molecule type" value="Genomic_DNA"/>
</dbReference>
<reference evidence="1" key="1">
    <citation type="submission" date="2024-06" db="EMBL/GenBank/DDBJ databases">
        <authorList>
            <person name="Coelho C."/>
            <person name="Bento M."/>
            <person name="Garcia E."/>
            <person name="Camelo A."/>
            <person name="Brandao I."/>
            <person name="Espirito Santo C."/>
            <person name="Trovao J."/>
            <person name="Verissimo A."/>
            <person name="Costa J."/>
            <person name="Tiago I."/>
        </authorList>
    </citation>
    <scope>NUCLEOTIDE SEQUENCE</scope>
    <source>
        <strain evidence="1">KWT182</strain>
    </source>
</reference>